<dbReference type="AlphaFoldDB" id="A0A552IJT2"/>
<sequence>MEWNIIFDEDFRDWLYEQQETVQDSILAYIGLLKQKRPLLGRPYVDTLQGSRYPNLKELRVQHQGQPWRVLFAFDPIRQAIMLVGGNKTGDKRWYEKNIPIAEKRLEVYLKKLTEQNL</sequence>
<comment type="caution">
    <text evidence="1">The sequence shown here is derived from an EMBL/GenBank/DDBJ whole genome shotgun (WGS) entry which is preliminary data.</text>
</comment>
<accession>A0A552IJT2</accession>
<dbReference type="InterPro" id="IPR035093">
    <property type="entry name" value="RelE/ParE_toxin_dom_sf"/>
</dbReference>
<evidence type="ECO:0000313" key="1">
    <source>
        <dbReference type="EMBL" id="TRU83717.1"/>
    </source>
</evidence>
<reference evidence="1 2" key="1">
    <citation type="submission" date="2019-01" db="EMBL/GenBank/DDBJ databases">
        <title>Coherence of Microcystis species and biogeography revealed through population genomics.</title>
        <authorList>
            <person name="Perez-Carrascal O.M."/>
            <person name="Terrat Y."/>
            <person name="Giani A."/>
            <person name="Fortin N."/>
            <person name="Tromas N."/>
            <person name="Shapiro B.J."/>
        </authorList>
    </citation>
    <scope>NUCLEOTIDE SEQUENCE [LARGE SCALE GENOMIC DNA]</scope>
    <source>
        <strain evidence="1">Mn_MB_F_20050700_S1D</strain>
    </source>
</reference>
<organism evidence="1 2">
    <name type="scientific">Microcystis novacekii Mn_MB_F_20050700_S1D</name>
    <dbReference type="NCBI Taxonomy" id="2486266"/>
    <lineage>
        <taxon>Bacteria</taxon>
        <taxon>Bacillati</taxon>
        <taxon>Cyanobacteriota</taxon>
        <taxon>Cyanophyceae</taxon>
        <taxon>Oscillatoriophycideae</taxon>
        <taxon>Chroococcales</taxon>
        <taxon>Microcystaceae</taxon>
        <taxon>Microcystis</taxon>
    </lineage>
</organism>
<protein>
    <submittedName>
        <fullName evidence="1">Type II toxin-antitoxin system RelE/ParE family toxin</fullName>
    </submittedName>
</protein>
<dbReference type="SUPFAM" id="SSF143011">
    <property type="entry name" value="RelE-like"/>
    <property type="match status" value="1"/>
</dbReference>
<gene>
    <name evidence="1" type="ORF">EWV54_19585</name>
</gene>
<dbReference type="EMBL" id="SFAV01000272">
    <property type="protein sequence ID" value="TRU83717.1"/>
    <property type="molecule type" value="Genomic_DNA"/>
</dbReference>
<name>A0A552IJT2_9CHRO</name>
<dbReference type="InterPro" id="IPR009241">
    <property type="entry name" value="HigB-like"/>
</dbReference>
<dbReference type="Proteomes" id="UP000319191">
    <property type="component" value="Unassembled WGS sequence"/>
</dbReference>
<proteinExistence type="predicted"/>
<evidence type="ECO:0000313" key="2">
    <source>
        <dbReference type="Proteomes" id="UP000319191"/>
    </source>
</evidence>
<dbReference type="Pfam" id="PF05973">
    <property type="entry name" value="Gp49"/>
    <property type="match status" value="1"/>
</dbReference>